<proteinExistence type="predicted"/>
<organism evidence="1 2">
    <name type="scientific">Desulforamulus ferrireducens</name>
    <dbReference type="NCBI Taxonomy" id="1833852"/>
    <lineage>
        <taxon>Bacteria</taxon>
        <taxon>Bacillati</taxon>
        <taxon>Bacillota</taxon>
        <taxon>Clostridia</taxon>
        <taxon>Eubacteriales</taxon>
        <taxon>Peptococcaceae</taxon>
        <taxon>Desulforamulus</taxon>
    </lineage>
</organism>
<evidence type="ECO:0000313" key="2">
    <source>
        <dbReference type="Proteomes" id="UP000189464"/>
    </source>
</evidence>
<keyword evidence="2" id="KW-1185">Reference proteome</keyword>
<evidence type="ECO:0000313" key="1">
    <source>
        <dbReference type="EMBL" id="AQS58084.1"/>
    </source>
</evidence>
<name>A0A1S6ITI9_9FIRM</name>
<dbReference type="Proteomes" id="UP000189464">
    <property type="component" value="Chromosome"/>
</dbReference>
<dbReference type="KEGG" id="dfg:B0537_02620"/>
<reference evidence="1 2" key="1">
    <citation type="journal article" date="2016" name="Int. J. Syst. Evol. Microbiol.">
        <title>Desulfotomaculum ferrireducens sp. nov., a moderately thermophilic sulfate-reducing and dissimilatory Fe(III)-reducing bacterium isolated from compost.</title>
        <authorList>
            <person name="Yang G."/>
            <person name="Guo J."/>
            <person name="Zhuang L."/>
            <person name="Yuan Y."/>
            <person name="Zhou S."/>
        </authorList>
    </citation>
    <scope>NUCLEOTIDE SEQUENCE [LARGE SCALE GENOMIC DNA]</scope>
    <source>
        <strain evidence="1 2">GSS09</strain>
    </source>
</reference>
<gene>
    <name evidence="1" type="ORF">B0537_02620</name>
</gene>
<sequence>MPGMGDSFRVKVPNRGWQHQLLAKSKGVHREVESERSWRQIPDLRYTNHIRGCYIRARLPDKSKPYVAKGYSSKCGRYMG</sequence>
<accession>A0A1S6ITI9</accession>
<dbReference type="EMBL" id="CP019698">
    <property type="protein sequence ID" value="AQS58084.1"/>
    <property type="molecule type" value="Genomic_DNA"/>
</dbReference>
<protein>
    <submittedName>
        <fullName evidence="1">Uncharacterized protein</fullName>
    </submittedName>
</protein>
<dbReference type="AlphaFoldDB" id="A0A1S6ITI9"/>